<dbReference type="GO" id="GO:0016491">
    <property type="term" value="F:oxidoreductase activity"/>
    <property type="evidence" value="ECO:0007669"/>
    <property type="project" value="UniProtKB-KW"/>
</dbReference>
<dbReference type="InterPro" id="IPR011032">
    <property type="entry name" value="GroES-like_sf"/>
</dbReference>
<comment type="cofactor">
    <cofactor evidence="1 5">
        <name>Zn(2+)</name>
        <dbReference type="ChEBI" id="CHEBI:29105"/>
    </cofactor>
</comment>
<keyword evidence="2 5" id="KW-0479">Metal-binding</keyword>
<evidence type="ECO:0000313" key="9">
    <source>
        <dbReference type="Proteomes" id="UP000183585"/>
    </source>
</evidence>
<keyword evidence="9" id="KW-1185">Reference proteome</keyword>
<dbReference type="AlphaFoldDB" id="A0A1C4YJT9"/>
<dbReference type="Gene3D" id="3.90.180.10">
    <property type="entry name" value="Medium-chain alcohol dehydrogenases, catalytic domain"/>
    <property type="match status" value="1"/>
</dbReference>
<dbReference type="PANTHER" id="PTHR42813">
    <property type="entry name" value="ZINC-TYPE ALCOHOL DEHYDROGENASE-LIKE"/>
    <property type="match status" value="1"/>
</dbReference>
<dbReference type="Gene3D" id="3.40.50.720">
    <property type="entry name" value="NAD(P)-binding Rossmann-like Domain"/>
    <property type="match status" value="1"/>
</dbReference>
<dbReference type="EMBL" id="FMCT01000006">
    <property type="protein sequence ID" value="SCF21025.1"/>
    <property type="molecule type" value="Genomic_DNA"/>
</dbReference>
<feature type="domain" description="Alcohol dehydrogenase-like C-terminal" evidence="6">
    <location>
        <begin position="181"/>
        <end position="290"/>
    </location>
</feature>
<dbReference type="Pfam" id="PF00107">
    <property type="entry name" value="ADH_zinc_N"/>
    <property type="match status" value="1"/>
</dbReference>
<reference evidence="9" key="1">
    <citation type="submission" date="2016-06" db="EMBL/GenBank/DDBJ databases">
        <authorList>
            <person name="Varghese N."/>
            <person name="Submissions Spin"/>
        </authorList>
    </citation>
    <scope>NUCLEOTIDE SEQUENCE [LARGE SCALE GENOMIC DNA]</scope>
    <source>
        <strain evidence="9">DSM 43168</strain>
    </source>
</reference>
<keyword evidence="3 5" id="KW-0862">Zinc</keyword>
<evidence type="ECO:0000259" key="6">
    <source>
        <dbReference type="Pfam" id="PF00107"/>
    </source>
</evidence>
<evidence type="ECO:0000259" key="7">
    <source>
        <dbReference type="Pfam" id="PF08240"/>
    </source>
</evidence>
<evidence type="ECO:0000256" key="3">
    <source>
        <dbReference type="ARBA" id="ARBA00022833"/>
    </source>
</evidence>
<dbReference type="RefSeq" id="WP_074475142.1">
    <property type="nucleotide sequence ID" value="NZ_FMCT01000006.1"/>
</dbReference>
<dbReference type="Pfam" id="PF08240">
    <property type="entry name" value="ADH_N"/>
    <property type="match status" value="1"/>
</dbReference>
<evidence type="ECO:0000256" key="2">
    <source>
        <dbReference type="ARBA" id="ARBA00022723"/>
    </source>
</evidence>
<protein>
    <submittedName>
        <fullName evidence="8">2-desacetyl-2-hydroxyethyl bacteriochlorophyllide A dehydrogenase</fullName>
    </submittedName>
</protein>
<dbReference type="Proteomes" id="UP000183585">
    <property type="component" value="Unassembled WGS sequence"/>
</dbReference>
<name>A0A1C4YJT9_9ACTN</name>
<dbReference type="InterPro" id="IPR013149">
    <property type="entry name" value="ADH-like_C"/>
</dbReference>
<evidence type="ECO:0000313" key="8">
    <source>
        <dbReference type="EMBL" id="SCF21025.1"/>
    </source>
</evidence>
<organism evidence="8 9">
    <name type="scientific">Micromonospora carbonacea</name>
    <dbReference type="NCBI Taxonomy" id="47853"/>
    <lineage>
        <taxon>Bacteria</taxon>
        <taxon>Bacillati</taxon>
        <taxon>Actinomycetota</taxon>
        <taxon>Actinomycetes</taxon>
        <taxon>Micromonosporales</taxon>
        <taxon>Micromonosporaceae</taxon>
        <taxon>Micromonospora</taxon>
    </lineage>
</organism>
<dbReference type="PANTHER" id="PTHR42813:SF2">
    <property type="entry name" value="DEHYDROGENASE, ZINC-CONTAINING, PUTATIVE (AFU_ORTHOLOGUE AFUA_2G02810)-RELATED"/>
    <property type="match status" value="1"/>
</dbReference>
<sequence length="349" mass="36222">MRGVVYRGPRHVEVVDDLPMPRLESERDAVVRVTRAAICGSDLHPYRGEMPGFAPGTVLGHEFAGVVTERGSQVPFAVGERVVASYLIGCGRCPRCARGWHYHCPSATLFGYSTVVGDAVAGGQAEYVRVPFADVVLGPVPAAVTDEQALFAGDVLATAHAAVTDAHVGPGRLVGVVGAGPVGLMAALCAAELGATVVVCDVDPARRERAGALVPAVVEPERLAATMQRMRGRDEAAVVIEAVGSGAALACAVDAAGPHGTVLVVGAHGADDVAFPAGRAFVQELTLRFAVGNPIRSRDPVMALLRTGRVDPSALVSHRLPLAEAARGYELFDTRVADKVILLPSADPL</sequence>
<keyword evidence="4" id="KW-0560">Oxidoreductase</keyword>
<dbReference type="PROSITE" id="PS00059">
    <property type="entry name" value="ADH_ZINC"/>
    <property type="match status" value="1"/>
</dbReference>
<gene>
    <name evidence="8" type="ORF">GA0070563_106196</name>
</gene>
<dbReference type="SUPFAM" id="SSF51735">
    <property type="entry name" value="NAD(P)-binding Rossmann-fold domains"/>
    <property type="match status" value="1"/>
</dbReference>
<evidence type="ECO:0000256" key="1">
    <source>
        <dbReference type="ARBA" id="ARBA00001947"/>
    </source>
</evidence>
<proteinExistence type="inferred from homology"/>
<feature type="domain" description="Alcohol dehydrogenase-like N-terminal" evidence="7">
    <location>
        <begin position="26"/>
        <end position="137"/>
    </location>
</feature>
<dbReference type="InterPro" id="IPR013154">
    <property type="entry name" value="ADH-like_N"/>
</dbReference>
<comment type="similarity">
    <text evidence="5">Belongs to the zinc-containing alcohol dehydrogenase family.</text>
</comment>
<dbReference type="InterPro" id="IPR036291">
    <property type="entry name" value="NAD(P)-bd_dom_sf"/>
</dbReference>
<accession>A0A1C4YJT9</accession>
<dbReference type="SUPFAM" id="SSF50129">
    <property type="entry name" value="GroES-like"/>
    <property type="match status" value="1"/>
</dbReference>
<dbReference type="InterPro" id="IPR002328">
    <property type="entry name" value="ADH_Zn_CS"/>
</dbReference>
<evidence type="ECO:0000256" key="5">
    <source>
        <dbReference type="RuleBase" id="RU361277"/>
    </source>
</evidence>
<evidence type="ECO:0000256" key="4">
    <source>
        <dbReference type="ARBA" id="ARBA00023002"/>
    </source>
</evidence>
<dbReference type="GO" id="GO:0008270">
    <property type="term" value="F:zinc ion binding"/>
    <property type="evidence" value="ECO:0007669"/>
    <property type="project" value="InterPro"/>
</dbReference>